<dbReference type="Proteomes" id="UP000204647">
    <property type="component" value="Segment"/>
</dbReference>
<keyword evidence="3" id="KW-1185">Reference proteome</keyword>
<dbReference type="KEGG" id="vg:26633066"/>
<evidence type="ECO:0000313" key="2">
    <source>
        <dbReference type="EMBL" id="ALA13468.1"/>
    </source>
</evidence>
<gene>
    <name evidence="1" type="ORF">AVESOBMORE_299</name>
    <name evidence="2" type="ORF">AVESOBMORE_3</name>
</gene>
<evidence type="ECO:0000313" key="1">
    <source>
        <dbReference type="EMBL" id="ALA13438.1"/>
    </source>
</evidence>
<dbReference type="EMBL" id="KT307976">
    <property type="protein sequence ID" value="ALA13468.1"/>
    <property type="molecule type" value="Genomic_DNA"/>
</dbReference>
<dbReference type="EMBL" id="KT307976">
    <property type="protein sequence ID" value="ALA13438.1"/>
    <property type="molecule type" value="Genomic_DNA"/>
</dbReference>
<name>A0A0K2D133_9CAUD</name>
<dbReference type="RefSeq" id="YP_009206654.1">
    <property type="nucleotide sequence ID" value="NC_028887.1"/>
</dbReference>
<sequence length="52" mass="6076">MEKLIRERAEALLNSKGANMGNNELLAYCKSFSRAHDWDLDLTIDIMFKVFR</sequence>
<protein>
    <submittedName>
        <fullName evidence="1">Uncharacterized protein</fullName>
    </submittedName>
</protein>
<reference evidence="1 3" key="1">
    <citation type="journal article" date="2015" name="Genome Announc.">
        <title>Genome Sequences of Two Bacillus cereus Group Bacteriophages, Eyuki and AvesoBmore.</title>
        <authorList>
            <person name="Erill I."/>
            <person name="Caruso S.M."/>
        </authorList>
    </citation>
    <scope>NUCLEOTIDE SEQUENCE [LARGE SCALE GENOMIC DNA]</scope>
</reference>
<proteinExistence type="predicted"/>
<dbReference type="RefSeq" id="YP_009206358.1">
    <property type="nucleotide sequence ID" value="NC_028887.1"/>
</dbReference>
<dbReference type="GeneID" id="26633066"/>
<dbReference type="KEGG" id="vg:26633037"/>
<dbReference type="GeneID" id="26633037"/>
<accession>A0A0K2D133</accession>
<evidence type="ECO:0000313" key="3">
    <source>
        <dbReference type="Proteomes" id="UP000204647"/>
    </source>
</evidence>
<organism evidence="1 3">
    <name type="scientific">Bacillus phage AvesoBmore</name>
    <dbReference type="NCBI Taxonomy" id="1698451"/>
    <lineage>
        <taxon>Viruses</taxon>
        <taxon>Duplodnaviria</taxon>
        <taxon>Heunggongvirae</taxon>
        <taxon>Uroviricota</taxon>
        <taxon>Caudoviricetes</taxon>
        <taxon>Herelleviridae</taxon>
        <taxon>Bastillevirinae</taxon>
        <taxon>Bequatrovirus</taxon>
        <taxon>Bequatrovirus avesobmore</taxon>
    </lineage>
</organism>